<feature type="transmembrane region" description="Helical" evidence="2">
    <location>
        <begin position="89"/>
        <end position="107"/>
    </location>
</feature>
<proteinExistence type="predicted"/>
<keyword evidence="2" id="KW-1133">Transmembrane helix</keyword>
<dbReference type="Proteomes" id="UP000440668">
    <property type="component" value="Unassembled WGS sequence"/>
</dbReference>
<evidence type="ECO:0000256" key="1">
    <source>
        <dbReference type="SAM" id="MobiDB-lite"/>
    </source>
</evidence>
<organism evidence="3 4">
    <name type="scientific">Cellulosimicrobium composti</name>
    <dbReference type="NCBI Taxonomy" id="2672572"/>
    <lineage>
        <taxon>Bacteria</taxon>
        <taxon>Bacillati</taxon>
        <taxon>Actinomycetota</taxon>
        <taxon>Actinomycetes</taxon>
        <taxon>Micrococcales</taxon>
        <taxon>Promicromonosporaceae</taxon>
        <taxon>Cellulosimicrobium</taxon>
    </lineage>
</organism>
<evidence type="ECO:0000313" key="4">
    <source>
        <dbReference type="Proteomes" id="UP000440668"/>
    </source>
</evidence>
<feature type="transmembrane region" description="Helical" evidence="2">
    <location>
        <begin position="64"/>
        <end position="82"/>
    </location>
</feature>
<dbReference type="EMBL" id="WMKA01000020">
    <property type="protein sequence ID" value="MTG89328.1"/>
    <property type="molecule type" value="Genomic_DNA"/>
</dbReference>
<keyword evidence="2" id="KW-0812">Transmembrane</keyword>
<comment type="caution">
    <text evidence="3">The sequence shown here is derived from an EMBL/GenBank/DDBJ whole genome shotgun (WGS) entry which is preliminary data.</text>
</comment>
<protein>
    <submittedName>
        <fullName evidence="3">DUF3017 domain-containing protein</fullName>
    </submittedName>
</protein>
<keyword evidence="2" id="KW-0472">Membrane</keyword>
<sequence length="144" mass="14795">MSDVTADRGTQHPPRPPLVPAWHHVDDDAPDGPGSAHDPARDDDATPPRVPEPPASLAPSRQPAMWLVLAGVAVATAVTMLVGARAGCFTLAGLLAVAGLCRATIPGPGPVGITVRSRGLDVFFFLAPAVVIAFLALTLDQGEI</sequence>
<feature type="region of interest" description="Disordered" evidence="1">
    <location>
        <begin position="1"/>
        <end position="60"/>
    </location>
</feature>
<feature type="compositionally biased region" description="Basic and acidic residues" evidence="1">
    <location>
        <begin position="1"/>
        <end position="10"/>
    </location>
</feature>
<name>A0A6N7ZJA2_9MICO</name>
<gene>
    <name evidence="3" type="ORF">GJV82_10270</name>
</gene>
<evidence type="ECO:0000256" key="2">
    <source>
        <dbReference type="SAM" id="Phobius"/>
    </source>
</evidence>
<evidence type="ECO:0000313" key="3">
    <source>
        <dbReference type="EMBL" id="MTG89328.1"/>
    </source>
</evidence>
<feature type="transmembrane region" description="Helical" evidence="2">
    <location>
        <begin position="119"/>
        <end position="139"/>
    </location>
</feature>
<dbReference type="AlphaFoldDB" id="A0A6N7ZJA2"/>
<dbReference type="Pfam" id="PF11222">
    <property type="entry name" value="DUF3017"/>
    <property type="match status" value="1"/>
</dbReference>
<accession>A0A6N7ZJA2</accession>
<dbReference type="InterPro" id="IPR021385">
    <property type="entry name" value="DUF3017"/>
</dbReference>
<dbReference type="RefSeq" id="WP_155099157.1">
    <property type="nucleotide sequence ID" value="NZ_WMKA01000020.1"/>
</dbReference>
<reference evidence="3 4" key="1">
    <citation type="submission" date="2019-11" db="EMBL/GenBank/DDBJ databases">
        <title>Cellulosimicrobium composti sp. nov. isolated from a compost.</title>
        <authorList>
            <person name="Yang Y."/>
        </authorList>
    </citation>
    <scope>NUCLEOTIDE SEQUENCE [LARGE SCALE GENOMIC DNA]</scope>
    <source>
        <strain evidence="3 4">BIT-GX5</strain>
    </source>
</reference>